<comment type="caution">
    <text evidence="5">The sequence shown here is derived from an EMBL/GenBank/DDBJ whole genome shotgun (WGS) entry which is preliminary data.</text>
</comment>
<keyword evidence="6" id="KW-1185">Reference proteome</keyword>
<keyword evidence="3" id="KW-0804">Transcription</keyword>
<evidence type="ECO:0000313" key="6">
    <source>
        <dbReference type="Proteomes" id="UP000468388"/>
    </source>
</evidence>
<evidence type="ECO:0000259" key="4">
    <source>
        <dbReference type="SMART" id="SM00421"/>
    </source>
</evidence>
<dbReference type="PRINTS" id="PR00038">
    <property type="entry name" value="HTHLUXR"/>
</dbReference>
<dbReference type="GO" id="GO:0016987">
    <property type="term" value="F:sigma factor activity"/>
    <property type="evidence" value="ECO:0007669"/>
    <property type="project" value="UniProtKB-KW"/>
</dbReference>
<dbReference type="InterPro" id="IPR013249">
    <property type="entry name" value="RNA_pol_sigma70_r4_t2"/>
</dbReference>
<dbReference type="OrthoDB" id="663247at2"/>
<dbReference type="SMART" id="SM00421">
    <property type="entry name" value="HTH_LUXR"/>
    <property type="match status" value="1"/>
</dbReference>
<dbReference type="RefSeq" id="WP_157301607.1">
    <property type="nucleotide sequence ID" value="NZ_BAAAZB010000004.1"/>
</dbReference>
<dbReference type="InterPro" id="IPR000792">
    <property type="entry name" value="Tscrpt_reg_LuxR_C"/>
</dbReference>
<gene>
    <name evidence="5" type="ORF">GO495_20540</name>
</gene>
<name>A0A6N8JCK9_9BACT</name>
<evidence type="ECO:0000313" key="5">
    <source>
        <dbReference type="EMBL" id="MVT42997.1"/>
    </source>
</evidence>
<reference evidence="5 6" key="1">
    <citation type="submission" date="2019-12" db="EMBL/GenBank/DDBJ databases">
        <title>The draft genomic sequence of strain Chitinophaga oryziterrae JCM 16595.</title>
        <authorList>
            <person name="Zhang X."/>
        </authorList>
    </citation>
    <scope>NUCLEOTIDE SEQUENCE [LARGE SCALE GENOMIC DNA]</scope>
    <source>
        <strain evidence="5 6">JCM 16595</strain>
    </source>
</reference>
<dbReference type="Proteomes" id="UP000468388">
    <property type="component" value="Unassembled WGS sequence"/>
</dbReference>
<dbReference type="EMBL" id="WRXO01000006">
    <property type="protein sequence ID" value="MVT42997.1"/>
    <property type="molecule type" value="Genomic_DNA"/>
</dbReference>
<dbReference type="GO" id="GO:0003677">
    <property type="term" value="F:DNA binding"/>
    <property type="evidence" value="ECO:0007669"/>
    <property type="project" value="InterPro"/>
</dbReference>
<proteinExistence type="predicted"/>
<dbReference type="AlphaFoldDB" id="A0A6N8JCK9"/>
<evidence type="ECO:0000256" key="2">
    <source>
        <dbReference type="ARBA" id="ARBA00023082"/>
    </source>
</evidence>
<dbReference type="SUPFAM" id="SSF88946">
    <property type="entry name" value="Sigma2 domain of RNA polymerase sigma factors"/>
    <property type="match status" value="1"/>
</dbReference>
<accession>A0A6N8JCK9</accession>
<evidence type="ECO:0000256" key="1">
    <source>
        <dbReference type="ARBA" id="ARBA00023015"/>
    </source>
</evidence>
<dbReference type="NCBIfam" id="TIGR02937">
    <property type="entry name" value="sigma70-ECF"/>
    <property type="match status" value="1"/>
</dbReference>
<dbReference type="InterPro" id="IPR014284">
    <property type="entry name" value="RNA_pol_sigma-70_dom"/>
</dbReference>
<dbReference type="SUPFAM" id="SSF46894">
    <property type="entry name" value="C-terminal effector domain of the bipartite response regulators"/>
    <property type="match status" value="1"/>
</dbReference>
<dbReference type="PANTHER" id="PTHR43133:SF46">
    <property type="entry name" value="RNA POLYMERASE SIGMA-70 FACTOR ECF SUBFAMILY"/>
    <property type="match status" value="1"/>
</dbReference>
<dbReference type="Gene3D" id="1.10.10.10">
    <property type="entry name" value="Winged helix-like DNA-binding domain superfamily/Winged helix DNA-binding domain"/>
    <property type="match status" value="1"/>
</dbReference>
<feature type="domain" description="HTH luxR-type" evidence="4">
    <location>
        <begin position="116"/>
        <end position="174"/>
    </location>
</feature>
<evidence type="ECO:0000256" key="3">
    <source>
        <dbReference type="ARBA" id="ARBA00023163"/>
    </source>
</evidence>
<dbReference type="InterPro" id="IPR036388">
    <property type="entry name" value="WH-like_DNA-bd_sf"/>
</dbReference>
<dbReference type="GO" id="GO:0006352">
    <property type="term" value="P:DNA-templated transcription initiation"/>
    <property type="evidence" value="ECO:0007669"/>
    <property type="project" value="InterPro"/>
</dbReference>
<keyword evidence="2" id="KW-0731">Sigma factor</keyword>
<dbReference type="PANTHER" id="PTHR43133">
    <property type="entry name" value="RNA POLYMERASE ECF-TYPE SIGMA FACTO"/>
    <property type="match status" value="1"/>
</dbReference>
<dbReference type="InterPro" id="IPR039425">
    <property type="entry name" value="RNA_pol_sigma-70-like"/>
</dbReference>
<keyword evidence="1" id="KW-0805">Transcription regulation</keyword>
<protein>
    <submittedName>
        <fullName evidence="5">Sigma-70 family RNA polymerase sigma factor</fullName>
    </submittedName>
</protein>
<dbReference type="Gene3D" id="1.10.1740.10">
    <property type="match status" value="1"/>
</dbReference>
<organism evidence="5 6">
    <name type="scientific">Chitinophaga oryziterrae</name>
    <dbReference type="NCBI Taxonomy" id="1031224"/>
    <lineage>
        <taxon>Bacteria</taxon>
        <taxon>Pseudomonadati</taxon>
        <taxon>Bacteroidota</taxon>
        <taxon>Chitinophagia</taxon>
        <taxon>Chitinophagales</taxon>
        <taxon>Chitinophagaceae</taxon>
        <taxon>Chitinophaga</taxon>
    </lineage>
</organism>
<sequence length="178" mass="21108">MNNILLIKKGDENAFVEMYHRLNGRVFNFFLKKTRLPEVAKDLTQQCFIRIYHYRESLSEQHPVEKQVYIIAKSIYINHLRLENRRKIRETDYSGERADYESDNRFEINDYLNKITLTLSPVRKKIILLKVHKGLSNKEIAEELSISVKTVENHITKAHHHMRVVSAELMIIMVILLC</sequence>
<dbReference type="InterPro" id="IPR016032">
    <property type="entry name" value="Sig_transdc_resp-reg_C-effctor"/>
</dbReference>
<dbReference type="InterPro" id="IPR013325">
    <property type="entry name" value="RNA_pol_sigma_r2"/>
</dbReference>
<dbReference type="Pfam" id="PF08281">
    <property type="entry name" value="Sigma70_r4_2"/>
    <property type="match status" value="1"/>
</dbReference>